<dbReference type="SUPFAM" id="SSF52047">
    <property type="entry name" value="RNI-like"/>
    <property type="match status" value="1"/>
</dbReference>
<dbReference type="Proteomes" id="UP000324800">
    <property type="component" value="Unassembled WGS sequence"/>
</dbReference>
<dbReference type="AlphaFoldDB" id="A0A5J4WZ59"/>
<feature type="compositionally biased region" description="Low complexity" evidence="1">
    <location>
        <begin position="9"/>
        <end position="43"/>
    </location>
</feature>
<accession>A0A5J4WZ59</accession>
<protein>
    <submittedName>
        <fullName evidence="2">Uncharacterized protein</fullName>
    </submittedName>
</protein>
<evidence type="ECO:0000313" key="3">
    <source>
        <dbReference type="Proteomes" id="UP000324800"/>
    </source>
</evidence>
<feature type="region of interest" description="Disordered" evidence="1">
    <location>
        <begin position="414"/>
        <end position="437"/>
    </location>
</feature>
<dbReference type="InterPro" id="IPR032675">
    <property type="entry name" value="LRR_dom_sf"/>
</dbReference>
<comment type="caution">
    <text evidence="2">The sequence shown here is derived from an EMBL/GenBank/DDBJ whole genome shotgun (WGS) entry which is preliminary data.</text>
</comment>
<sequence>MSPNIRQQSRPSSDVSSKSRPSSNSSSISTNKGSQKQGSIKKGPSIRSKKTKSNDKKIDLNDNQSVISIKLESNNVSSAIKKLEKRLQKEMKAVMARKVMKAQKAKKISLTKSRISPSKKSISKSPTQVSSISQVKRSISATPSNSQSKIRAQSTLSTSSTSISGIQQRGIGSIPLRPNAAISQSIGFHITSLDLSGSGIDARSASLLFYALSLNPPITMLSLSYCPIFSRRSSNTFSSPFNETVLSTQNISLADSLKEQTIQGTQYLLADEESVKKCICSMLRTNVTLVALDLSYTNIPLHVANSIITTLQIRSIYSRKICSGSTLTALALHGNPALNNEFAERLEQFLIGPLNPILQTRADSGGNNSDSLLLLHTRAMQQDAIVMKSSKPQNSDISPPVPSLQDVTNINQELSRDFPDSNKGNLNQDKIPMRDSQSENVEQMIPLESGSKILNVEADVILTDDEITLLNKWWERPILLSIGDTRLYPSVSEQLQMRLTQAVRRNIGLMHRSEAVSVSAKHKIFMSKEEGRPLLGSEREQLEKQVAQQSMQLQEAAEYALELHHLLVRKRRRRRSSQKKSKKGSRFSSLQRSSRGRSPTATVGISRSSPIRDNSSSLTGDTTSTGFASSSSGSSSISSPLRKPKKSSVGKQLPVKSFSPHSSRSVPKKKK</sequence>
<evidence type="ECO:0000313" key="2">
    <source>
        <dbReference type="EMBL" id="KAA6400274.1"/>
    </source>
</evidence>
<feature type="region of interest" description="Disordered" evidence="1">
    <location>
        <begin position="570"/>
        <end position="671"/>
    </location>
</feature>
<gene>
    <name evidence="2" type="ORF">EZS28_004200</name>
</gene>
<feature type="compositionally biased region" description="Low complexity" evidence="1">
    <location>
        <begin position="112"/>
        <end position="126"/>
    </location>
</feature>
<feature type="region of interest" description="Disordered" evidence="1">
    <location>
        <begin position="104"/>
        <end position="156"/>
    </location>
</feature>
<feature type="compositionally biased region" description="Polar residues" evidence="1">
    <location>
        <begin position="127"/>
        <end position="152"/>
    </location>
</feature>
<feature type="compositionally biased region" description="Polar residues" evidence="1">
    <location>
        <begin position="590"/>
        <end position="603"/>
    </location>
</feature>
<feature type="compositionally biased region" description="Low complexity" evidence="1">
    <location>
        <begin position="605"/>
        <end position="639"/>
    </location>
</feature>
<feature type="region of interest" description="Disordered" evidence="1">
    <location>
        <begin position="1"/>
        <end position="60"/>
    </location>
</feature>
<organism evidence="2 3">
    <name type="scientific">Streblomastix strix</name>
    <dbReference type="NCBI Taxonomy" id="222440"/>
    <lineage>
        <taxon>Eukaryota</taxon>
        <taxon>Metamonada</taxon>
        <taxon>Preaxostyla</taxon>
        <taxon>Oxymonadida</taxon>
        <taxon>Streblomastigidae</taxon>
        <taxon>Streblomastix</taxon>
    </lineage>
</organism>
<proteinExistence type="predicted"/>
<evidence type="ECO:0000256" key="1">
    <source>
        <dbReference type="SAM" id="MobiDB-lite"/>
    </source>
</evidence>
<feature type="compositionally biased region" description="Basic residues" evidence="1">
    <location>
        <begin position="570"/>
        <end position="585"/>
    </location>
</feature>
<dbReference type="EMBL" id="SNRW01000589">
    <property type="protein sequence ID" value="KAA6400274.1"/>
    <property type="molecule type" value="Genomic_DNA"/>
</dbReference>
<reference evidence="2 3" key="1">
    <citation type="submission" date="2019-03" db="EMBL/GenBank/DDBJ databases">
        <title>Single cell metagenomics reveals metabolic interactions within the superorganism composed of flagellate Streblomastix strix and complex community of Bacteroidetes bacteria on its surface.</title>
        <authorList>
            <person name="Treitli S.C."/>
            <person name="Kolisko M."/>
            <person name="Husnik F."/>
            <person name="Keeling P."/>
            <person name="Hampl V."/>
        </authorList>
    </citation>
    <scope>NUCLEOTIDE SEQUENCE [LARGE SCALE GENOMIC DNA]</scope>
    <source>
        <strain evidence="2">ST1C</strain>
    </source>
</reference>
<dbReference type="Gene3D" id="3.80.10.10">
    <property type="entry name" value="Ribonuclease Inhibitor"/>
    <property type="match status" value="1"/>
</dbReference>
<name>A0A5J4WZ59_9EUKA</name>
<dbReference type="OrthoDB" id="10688380at2759"/>